<dbReference type="AlphaFoldDB" id="A0A3N0DZS0"/>
<organism evidence="5 6">
    <name type="scientific">Nocardioides marmorisolisilvae</name>
    <dbReference type="NCBI Taxonomy" id="1542737"/>
    <lineage>
        <taxon>Bacteria</taxon>
        <taxon>Bacillati</taxon>
        <taxon>Actinomycetota</taxon>
        <taxon>Actinomycetes</taxon>
        <taxon>Propionibacteriales</taxon>
        <taxon>Nocardioidaceae</taxon>
        <taxon>Nocardioides</taxon>
    </lineage>
</organism>
<dbReference type="PANTHER" id="PTHR33204:SF36">
    <property type="entry name" value="TRANSCRIPTIONAL REGULATORY PROTEIN"/>
    <property type="match status" value="1"/>
</dbReference>
<protein>
    <submittedName>
        <fullName evidence="5">Transcriptional regulator</fullName>
    </submittedName>
</protein>
<evidence type="ECO:0000256" key="2">
    <source>
        <dbReference type="ARBA" id="ARBA00023125"/>
    </source>
</evidence>
<evidence type="ECO:0000256" key="1">
    <source>
        <dbReference type="ARBA" id="ARBA00023015"/>
    </source>
</evidence>
<dbReference type="EMBL" id="RJSG01000001">
    <property type="protein sequence ID" value="RNL81087.1"/>
    <property type="molecule type" value="Genomic_DNA"/>
</dbReference>
<sequence length="168" mass="18585">MQRSTLSDQPCSVARTLDIIGDRWTPLVLRDIAIGISRFDAIQADLGLSRKVLAQRLANLVEHEVVVRVEYQDNPPRYDYRLTEKGNDLAMVLLAIQQFGDRWFFGGQAPIAWKHLSCGQISKPVQVCDHCGEQVRPGEAIPMRGPSFVEDAAPLVGEALDEIAAAFG</sequence>
<gene>
    <name evidence="5" type="ORF">EFL95_01530</name>
</gene>
<evidence type="ECO:0000313" key="6">
    <source>
        <dbReference type="Proteomes" id="UP000277094"/>
    </source>
</evidence>
<dbReference type="GO" id="GO:0003677">
    <property type="term" value="F:DNA binding"/>
    <property type="evidence" value="ECO:0007669"/>
    <property type="project" value="UniProtKB-KW"/>
</dbReference>
<dbReference type="InterPro" id="IPR002577">
    <property type="entry name" value="HTH_HxlR"/>
</dbReference>
<keyword evidence="6" id="KW-1185">Reference proteome</keyword>
<keyword evidence="3" id="KW-0804">Transcription</keyword>
<dbReference type="Proteomes" id="UP000277094">
    <property type="component" value="Unassembled WGS sequence"/>
</dbReference>
<evidence type="ECO:0000259" key="4">
    <source>
        <dbReference type="PROSITE" id="PS51118"/>
    </source>
</evidence>
<accession>A0A3N0DZS0</accession>
<feature type="domain" description="HTH hxlR-type" evidence="4">
    <location>
        <begin position="11"/>
        <end position="108"/>
    </location>
</feature>
<dbReference type="Pfam" id="PF01638">
    <property type="entry name" value="HxlR"/>
    <property type="match status" value="1"/>
</dbReference>
<dbReference type="RefSeq" id="WP_123232292.1">
    <property type="nucleotide sequence ID" value="NZ_RJSG01000001.1"/>
</dbReference>
<keyword evidence="2" id="KW-0238">DNA-binding</keyword>
<dbReference type="InterPro" id="IPR036388">
    <property type="entry name" value="WH-like_DNA-bd_sf"/>
</dbReference>
<dbReference type="PROSITE" id="PS51118">
    <property type="entry name" value="HTH_HXLR"/>
    <property type="match status" value="1"/>
</dbReference>
<evidence type="ECO:0000313" key="5">
    <source>
        <dbReference type="EMBL" id="RNL81087.1"/>
    </source>
</evidence>
<proteinExistence type="predicted"/>
<dbReference type="SUPFAM" id="SSF46785">
    <property type="entry name" value="Winged helix' DNA-binding domain"/>
    <property type="match status" value="1"/>
</dbReference>
<dbReference type="InterPro" id="IPR036390">
    <property type="entry name" value="WH_DNA-bd_sf"/>
</dbReference>
<comment type="caution">
    <text evidence="5">The sequence shown here is derived from an EMBL/GenBank/DDBJ whole genome shotgun (WGS) entry which is preliminary data.</text>
</comment>
<dbReference type="PANTHER" id="PTHR33204">
    <property type="entry name" value="TRANSCRIPTIONAL REGULATOR, MARR FAMILY"/>
    <property type="match status" value="1"/>
</dbReference>
<evidence type="ECO:0000256" key="3">
    <source>
        <dbReference type="ARBA" id="ARBA00023163"/>
    </source>
</evidence>
<reference evidence="5 6" key="1">
    <citation type="submission" date="2018-11" db="EMBL/GenBank/DDBJ databases">
        <authorList>
            <person name="Li F."/>
        </authorList>
    </citation>
    <scope>NUCLEOTIDE SEQUENCE [LARGE SCALE GENOMIC DNA]</scope>
    <source>
        <strain evidence="5 6">KIS18-7</strain>
    </source>
</reference>
<name>A0A3N0DZS0_9ACTN</name>
<dbReference type="Gene3D" id="1.10.10.10">
    <property type="entry name" value="Winged helix-like DNA-binding domain superfamily/Winged helix DNA-binding domain"/>
    <property type="match status" value="1"/>
</dbReference>
<dbReference type="OrthoDB" id="9792527at2"/>
<keyword evidence="1" id="KW-0805">Transcription regulation</keyword>